<dbReference type="EMBL" id="PQFF01000324">
    <property type="protein sequence ID" value="RHZ60291.1"/>
    <property type="molecule type" value="Genomic_DNA"/>
</dbReference>
<dbReference type="AlphaFoldDB" id="A0A397HB15"/>
<dbReference type="Pfam" id="PF00069">
    <property type="entry name" value="Pkinase"/>
    <property type="match status" value="1"/>
</dbReference>
<dbReference type="GO" id="GO:0004672">
    <property type="term" value="F:protein kinase activity"/>
    <property type="evidence" value="ECO:0007669"/>
    <property type="project" value="InterPro"/>
</dbReference>
<dbReference type="InterPro" id="IPR000719">
    <property type="entry name" value="Prot_kinase_dom"/>
</dbReference>
<reference evidence="2 3" key="1">
    <citation type="submission" date="2018-08" db="EMBL/GenBank/DDBJ databases">
        <title>Genome and evolution of the arbuscular mycorrhizal fungus Diversispora epigaea (formerly Glomus versiforme) and its bacterial endosymbionts.</title>
        <authorList>
            <person name="Sun X."/>
            <person name="Fei Z."/>
            <person name="Harrison M."/>
        </authorList>
    </citation>
    <scope>NUCLEOTIDE SEQUENCE [LARGE SCALE GENOMIC DNA]</scope>
    <source>
        <strain evidence="2 3">IT104</strain>
    </source>
</reference>
<dbReference type="PROSITE" id="PS50011">
    <property type="entry name" value="PROTEIN_KINASE_DOM"/>
    <property type="match status" value="1"/>
</dbReference>
<feature type="domain" description="Protein kinase" evidence="1">
    <location>
        <begin position="1"/>
        <end position="162"/>
    </location>
</feature>
<dbReference type="SUPFAM" id="SSF56112">
    <property type="entry name" value="Protein kinase-like (PK-like)"/>
    <property type="match status" value="1"/>
</dbReference>
<evidence type="ECO:0000313" key="2">
    <source>
        <dbReference type="EMBL" id="RHZ60291.1"/>
    </source>
</evidence>
<dbReference type="Proteomes" id="UP000266861">
    <property type="component" value="Unassembled WGS sequence"/>
</dbReference>
<dbReference type="OrthoDB" id="122279at2759"/>
<keyword evidence="3" id="KW-1185">Reference proteome</keyword>
<sequence>MKIHKLDIVHQDFHPGNILSSNFKDHVYISDFGLRKLIEIILKKNVLPYIAPEVLSGGEEYIKAADLRAMKYTMDYYMRCWDSRVTHRPTFEELEELYKYWEDYNNYLISANQESTNTTTTTITPLNYKTHPQAIYIGRLLNFSNLQKPKNEENFERELEELTKSRSNLCPSNSDLFI</sequence>
<organism evidence="2 3">
    <name type="scientific">Diversispora epigaea</name>
    <dbReference type="NCBI Taxonomy" id="1348612"/>
    <lineage>
        <taxon>Eukaryota</taxon>
        <taxon>Fungi</taxon>
        <taxon>Fungi incertae sedis</taxon>
        <taxon>Mucoromycota</taxon>
        <taxon>Glomeromycotina</taxon>
        <taxon>Glomeromycetes</taxon>
        <taxon>Diversisporales</taxon>
        <taxon>Diversisporaceae</taxon>
        <taxon>Diversispora</taxon>
    </lineage>
</organism>
<dbReference type="InterPro" id="IPR011009">
    <property type="entry name" value="Kinase-like_dom_sf"/>
</dbReference>
<comment type="caution">
    <text evidence="2">The sequence shown here is derived from an EMBL/GenBank/DDBJ whole genome shotgun (WGS) entry which is preliminary data.</text>
</comment>
<name>A0A397HB15_9GLOM</name>
<evidence type="ECO:0000313" key="3">
    <source>
        <dbReference type="Proteomes" id="UP000266861"/>
    </source>
</evidence>
<accession>A0A397HB15</accession>
<dbReference type="GO" id="GO:0005524">
    <property type="term" value="F:ATP binding"/>
    <property type="evidence" value="ECO:0007669"/>
    <property type="project" value="InterPro"/>
</dbReference>
<dbReference type="Gene3D" id="1.10.510.10">
    <property type="entry name" value="Transferase(Phosphotransferase) domain 1"/>
    <property type="match status" value="1"/>
</dbReference>
<evidence type="ECO:0000259" key="1">
    <source>
        <dbReference type="PROSITE" id="PS50011"/>
    </source>
</evidence>
<protein>
    <recommendedName>
        <fullName evidence="1">Protein kinase domain-containing protein</fullName>
    </recommendedName>
</protein>
<gene>
    <name evidence="2" type="ORF">Glove_355g24</name>
</gene>
<proteinExistence type="predicted"/>